<sequence length="90" mass="9811">MNSSRFERAKNGALMGGTIGLCIGLVFGTVTLLRYGPGRNGYVQTLGRYMVSSAATFGFFMSVGSVVRSDGTMVDFNTKVPVYIRDKREE</sequence>
<evidence type="ECO:0000313" key="8">
    <source>
        <dbReference type="Proteomes" id="UP001479436"/>
    </source>
</evidence>
<dbReference type="Proteomes" id="UP001479436">
    <property type="component" value="Unassembled WGS sequence"/>
</dbReference>
<evidence type="ECO:0000256" key="1">
    <source>
        <dbReference type="ARBA" id="ARBA00004370"/>
    </source>
</evidence>
<dbReference type="EMBL" id="JASJQH010007151">
    <property type="protein sequence ID" value="KAK9717296.1"/>
    <property type="molecule type" value="Genomic_DNA"/>
</dbReference>
<comment type="caution">
    <text evidence="7">The sequence shown here is derived from an EMBL/GenBank/DDBJ whole genome shotgun (WGS) entry which is preliminary data.</text>
</comment>
<dbReference type="Pfam" id="PF10247">
    <property type="entry name" value="Romo1"/>
    <property type="match status" value="1"/>
</dbReference>
<evidence type="ECO:0000313" key="7">
    <source>
        <dbReference type="EMBL" id="KAK9717296.1"/>
    </source>
</evidence>
<evidence type="ECO:0000256" key="5">
    <source>
        <dbReference type="ARBA" id="ARBA00023136"/>
    </source>
</evidence>
<dbReference type="InterPro" id="IPR018450">
    <property type="entry name" value="Romo1/Mgr2"/>
</dbReference>
<organism evidence="7 8">
    <name type="scientific">Basidiobolus ranarum</name>
    <dbReference type="NCBI Taxonomy" id="34480"/>
    <lineage>
        <taxon>Eukaryota</taxon>
        <taxon>Fungi</taxon>
        <taxon>Fungi incertae sedis</taxon>
        <taxon>Zoopagomycota</taxon>
        <taxon>Entomophthoromycotina</taxon>
        <taxon>Basidiobolomycetes</taxon>
        <taxon>Basidiobolales</taxon>
        <taxon>Basidiobolaceae</taxon>
        <taxon>Basidiobolus</taxon>
    </lineage>
</organism>
<proteinExistence type="inferred from homology"/>
<comment type="similarity">
    <text evidence="2">Belongs to the MGR2 family.</text>
</comment>
<keyword evidence="8" id="KW-1185">Reference proteome</keyword>
<gene>
    <name evidence="7" type="primary">MGR2</name>
    <name evidence="7" type="ORF">K7432_006336</name>
</gene>
<name>A0ABR2W279_9FUNG</name>
<evidence type="ECO:0000256" key="3">
    <source>
        <dbReference type="ARBA" id="ARBA00022692"/>
    </source>
</evidence>
<evidence type="ECO:0000256" key="4">
    <source>
        <dbReference type="ARBA" id="ARBA00022989"/>
    </source>
</evidence>
<feature type="transmembrane region" description="Helical" evidence="6">
    <location>
        <begin position="12"/>
        <end position="35"/>
    </location>
</feature>
<keyword evidence="4 6" id="KW-1133">Transmembrane helix</keyword>
<comment type="subcellular location">
    <subcellularLocation>
        <location evidence="1">Membrane</location>
    </subcellularLocation>
</comment>
<dbReference type="PANTHER" id="PTHR28525:SF1">
    <property type="entry name" value="REACTIVE OXYGEN SPECIES MODULATOR 1"/>
    <property type="match status" value="1"/>
</dbReference>
<protein>
    <submittedName>
        <fullName evidence="7">Subunit of TIM23 translocase complex</fullName>
    </submittedName>
</protein>
<dbReference type="PANTHER" id="PTHR28525">
    <property type="entry name" value="REACTIVE OXYGEN SPECIES MODULATOR 1"/>
    <property type="match status" value="1"/>
</dbReference>
<keyword evidence="3 6" id="KW-0812">Transmembrane</keyword>
<keyword evidence="5 6" id="KW-0472">Membrane</keyword>
<evidence type="ECO:0000256" key="6">
    <source>
        <dbReference type="SAM" id="Phobius"/>
    </source>
</evidence>
<evidence type="ECO:0000256" key="2">
    <source>
        <dbReference type="ARBA" id="ARBA00007839"/>
    </source>
</evidence>
<accession>A0ABR2W279</accession>
<reference evidence="7 8" key="1">
    <citation type="submission" date="2023-04" db="EMBL/GenBank/DDBJ databases">
        <title>Genome of Basidiobolus ranarum AG-B5.</title>
        <authorList>
            <person name="Stajich J.E."/>
            <person name="Carter-House D."/>
            <person name="Gryganskyi A."/>
        </authorList>
    </citation>
    <scope>NUCLEOTIDE SEQUENCE [LARGE SCALE GENOMIC DNA]</scope>
    <source>
        <strain evidence="7 8">AG-B5</strain>
    </source>
</reference>
<dbReference type="SMART" id="SM01378">
    <property type="entry name" value="Romo1"/>
    <property type="match status" value="1"/>
</dbReference>
<feature type="transmembrane region" description="Helical" evidence="6">
    <location>
        <begin position="47"/>
        <end position="67"/>
    </location>
</feature>